<evidence type="ECO:0000256" key="2">
    <source>
        <dbReference type="ARBA" id="ARBA00016178"/>
    </source>
</evidence>
<feature type="compositionally biased region" description="Basic and acidic residues" evidence="3">
    <location>
        <begin position="493"/>
        <end position="502"/>
    </location>
</feature>
<organism evidence="5 6">
    <name type="scientific">Trichoglossum hirsutum</name>
    <dbReference type="NCBI Taxonomy" id="265104"/>
    <lineage>
        <taxon>Eukaryota</taxon>
        <taxon>Fungi</taxon>
        <taxon>Dikarya</taxon>
        <taxon>Ascomycota</taxon>
        <taxon>Pezizomycotina</taxon>
        <taxon>Geoglossomycetes</taxon>
        <taxon>Geoglossales</taxon>
        <taxon>Geoglossaceae</taxon>
        <taxon>Trichoglossum</taxon>
    </lineage>
</organism>
<feature type="compositionally biased region" description="Polar residues" evidence="3">
    <location>
        <begin position="1"/>
        <end position="28"/>
    </location>
</feature>
<dbReference type="InterPro" id="IPR022880">
    <property type="entry name" value="DNApol_IV"/>
</dbReference>
<protein>
    <recommendedName>
        <fullName evidence="2">DNA polymerase kappa</fullName>
    </recommendedName>
</protein>
<dbReference type="GO" id="GO:0003684">
    <property type="term" value="F:damaged DNA binding"/>
    <property type="evidence" value="ECO:0007669"/>
    <property type="project" value="InterPro"/>
</dbReference>
<dbReference type="InterPro" id="IPR050116">
    <property type="entry name" value="DNA_polymerase-Y"/>
</dbReference>
<dbReference type="Gene3D" id="3.40.1170.60">
    <property type="match status" value="1"/>
</dbReference>
<dbReference type="InterPro" id="IPR036775">
    <property type="entry name" value="DNA_pol_Y-fam_lit_finger_sf"/>
</dbReference>
<comment type="similarity">
    <text evidence="1">Belongs to the DNA polymerase type-Y family.</text>
</comment>
<dbReference type="InterPro" id="IPR017961">
    <property type="entry name" value="DNA_pol_Y-fam_little_finger"/>
</dbReference>
<dbReference type="InterPro" id="IPR043502">
    <property type="entry name" value="DNA/RNA_pol_sf"/>
</dbReference>
<evidence type="ECO:0000256" key="1">
    <source>
        <dbReference type="ARBA" id="ARBA00010945"/>
    </source>
</evidence>
<name>A0A9P8LH19_9PEZI</name>
<dbReference type="Pfam" id="PF11798">
    <property type="entry name" value="IMS_HHH"/>
    <property type="match status" value="1"/>
</dbReference>
<feature type="region of interest" description="Disordered" evidence="3">
    <location>
        <begin position="1"/>
        <end position="57"/>
    </location>
</feature>
<dbReference type="CDD" id="cd03586">
    <property type="entry name" value="PolY_Pol_IV_kappa"/>
    <property type="match status" value="1"/>
</dbReference>
<dbReference type="FunFam" id="3.30.1490.100:FF:000010">
    <property type="entry name" value="DNA-directed polymerase kappa"/>
    <property type="match status" value="1"/>
</dbReference>
<dbReference type="GO" id="GO:0070987">
    <property type="term" value="P:error-free translesion synthesis"/>
    <property type="evidence" value="ECO:0007669"/>
    <property type="project" value="UniProtKB-ARBA"/>
</dbReference>
<dbReference type="Gene3D" id="1.10.150.20">
    <property type="entry name" value="5' to 3' exonuclease, C-terminal subdomain"/>
    <property type="match status" value="1"/>
</dbReference>
<gene>
    <name evidence="5" type="ORF">GP486_001236</name>
</gene>
<feature type="region of interest" description="Disordered" evidence="3">
    <location>
        <begin position="493"/>
        <end position="533"/>
    </location>
</feature>
<keyword evidence="6" id="KW-1185">Reference proteome</keyword>
<accession>A0A9P8LH19</accession>
<feature type="compositionally biased region" description="Basic and acidic residues" evidence="3">
    <location>
        <begin position="513"/>
        <end position="533"/>
    </location>
</feature>
<dbReference type="NCBIfam" id="NF002677">
    <property type="entry name" value="PRK02406.1"/>
    <property type="match status" value="1"/>
</dbReference>
<feature type="region of interest" description="Disordered" evidence="3">
    <location>
        <begin position="574"/>
        <end position="593"/>
    </location>
</feature>
<dbReference type="EMBL" id="JAGHQM010000102">
    <property type="protein sequence ID" value="KAH0565371.1"/>
    <property type="molecule type" value="Genomic_DNA"/>
</dbReference>
<evidence type="ECO:0000256" key="3">
    <source>
        <dbReference type="SAM" id="MobiDB-lite"/>
    </source>
</evidence>
<dbReference type="GO" id="GO:0005634">
    <property type="term" value="C:nucleus"/>
    <property type="evidence" value="ECO:0007669"/>
    <property type="project" value="TreeGrafter"/>
</dbReference>
<dbReference type="InterPro" id="IPR024728">
    <property type="entry name" value="PolY_HhH_motif"/>
</dbReference>
<sequence length="610" mass="68936">MASGSTTVNRQSIAGSTKQAPSDPSFQETEGEYADPQKVSEIIKNASKGSKFSNNRETKDRLLAQKIENMLRSKREITSADLDRHLRLADDYLAQLETSRDLSQTIVHVDCDAFYAAVEELDRPELRDVPMAVGKGVLTTCNYRARKFGCRSGMAGFIALKLCPNLVCLPLNFEKYNAKAQEVREVFAEYDPRFEAASIDEAYLSITKYCQECQMSPDDVVAELRGEVLRRTGITVSAGIAPNTKIAKIASNRNKPNGQFRVANDRSAIMAFMRDLPVRKVNGIGRVFDRELEAVGIKTCGDIYHQRAYLVKLFGEKAFQFLMHCYLGIGRTIVRPAEEYERKSVGTESTFKDMSGKAELRGKLRSIAEELEKDLLRAQFKGRTLCLKVKLHTYEVLTRQTAPPKAVQLAGDLYQYALPMLSKLEQEIPGMRLRLMGLRVTHLLSTEKKGIDFFGAHRPAFIGNQSHGTKRKAAALEQDGTEWEVWPEEEFEEVSRQERQAESEELEALSQEQELKEANRGRGHIDEAPREPEFRGEARFWDCPVCFRPQMADDKEFNDHVDYCLSRQTIKEALKDSESARTKPPLDQKGLGLKGFCQLGNAKKNRKFST</sequence>
<proteinExistence type="inferred from homology"/>
<dbReference type="GO" id="GO:0006281">
    <property type="term" value="P:DNA repair"/>
    <property type="evidence" value="ECO:0007669"/>
    <property type="project" value="InterPro"/>
</dbReference>
<dbReference type="SUPFAM" id="SSF100879">
    <property type="entry name" value="Lesion bypass DNA polymerase (Y-family), little finger domain"/>
    <property type="match status" value="1"/>
</dbReference>
<dbReference type="Gene3D" id="3.30.160.60">
    <property type="entry name" value="Classic Zinc Finger"/>
    <property type="match status" value="1"/>
</dbReference>
<dbReference type="GO" id="GO:0042276">
    <property type="term" value="P:error-prone translesion synthesis"/>
    <property type="evidence" value="ECO:0007669"/>
    <property type="project" value="TreeGrafter"/>
</dbReference>
<dbReference type="AlphaFoldDB" id="A0A9P8LH19"/>
<dbReference type="Gene3D" id="3.30.1490.100">
    <property type="entry name" value="DNA polymerase, Y-family, little finger domain"/>
    <property type="match status" value="1"/>
</dbReference>
<feature type="compositionally biased region" description="Basic and acidic residues" evidence="3">
    <location>
        <begin position="574"/>
        <end position="586"/>
    </location>
</feature>
<dbReference type="GO" id="GO:0003887">
    <property type="term" value="F:DNA-directed DNA polymerase activity"/>
    <property type="evidence" value="ECO:0007669"/>
    <property type="project" value="InterPro"/>
</dbReference>
<evidence type="ECO:0000313" key="5">
    <source>
        <dbReference type="EMBL" id="KAH0565371.1"/>
    </source>
</evidence>
<feature type="domain" description="UmuC" evidence="4">
    <location>
        <begin position="106"/>
        <end position="285"/>
    </location>
</feature>
<dbReference type="Pfam" id="PF00817">
    <property type="entry name" value="IMS"/>
    <property type="match status" value="1"/>
</dbReference>
<evidence type="ECO:0000259" key="4">
    <source>
        <dbReference type="PROSITE" id="PS50173"/>
    </source>
</evidence>
<dbReference type="FunFam" id="1.10.150.810:FF:000003">
    <property type="entry name" value="DNA polymerase kappa subunit"/>
    <property type="match status" value="1"/>
</dbReference>
<dbReference type="Pfam" id="PF11799">
    <property type="entry name" value="IMS_C"/>
    <property type="match status" value="1"/>
</dbReference>
<dbReference type="InterPro" id="IPR001126">
    <property type="entry name" value="UmuC"/>
</dbReference>
<dbReference type="HAMAP" id="MF_01113">
    <property type="entry name" value="DNApol_IV"/>
    <property type="match status" value="1"/>
</dbReference>
<dbReference type="Gene3D" id="3.30.70.270">
    <property type="match status" value="1"/>
</dbReference>
<dbReference type="InterPro" id="IPR043128">
    <property type="entry name" value="Rev_trsase/Diguanyl_cyclase"/>
</dbReference>
<dbReference type="FunFam" id="1.10.150.20:FF:000039">
    <property type="entry name" value="Polymerase (DNA directed) kappa"/>
    <property type="match status" value="1"/>
</dbReference>
<dbReference type="Gene3D" id="1.10.150.810">
    <property type="match status" value="1"/>
</dbReference>
<comment type="caution">
    <text evidence="5">The sequence shown here is derived from an EMBL/GenBank/DDBJ whole genome shotgun (WGS) entry which is preliminary data.</text>
</comment>
<reference evidence="5" key="1">
    <citation type="submission" date="2021-03" db="EMBL/GenBank/DDBJ databases">
        <title>Comparative genomics and phylogenomic investigation of the class Geoglossomycetes provide insights into ecological specialization and systematics.</title>
        <authorList>
            <person name="Melie T."/>
            <person name="Pirro S."/>
            <person name="Miller A.N."/>
            <person name="Quandt A."/>
        </authorList>
    </citation>
    <scope>NUCLEOTIDE SEQUENCE</scope>
    <source>
        <strain evidence="5">CAQ_001_2017</strain>
    </source>
</reference>
<dbReference type="FunFam" id="3.30.70.270:FF:000014">
    <property type="entry name" value="DNA polymerase kappa subunit"/>
    <property type="match status" value="1"/>
</dbReference>
<dbReference type="PANTHER" id="PTHR11076">
    <property type="entry name" value="DNA REPAIR POLYMERASE UMUC / TRANSFERASE FAMILY MEMBER"/>
    <property type="match status" value="1"/>
</dbReference>
<dbReference type="FunFam" id="1.10.150.810:FF:000001">
    <property type="entry name" value="DNA polymerase kappa"/>
    <property type="match status" value="1"/>
</dbReference>
<evidence type="ECO:0000313" key="6">
    <source>
        <dbReference type="Proteomes" id="UP000750711"/>
    </source>
</evidence>
<dbReference type="PANTHER" id="PTHR11076:SF33">
    <property type="entry name" value="DNA POLYMERASE KAPPA"/>
    <property type="match status" value="1"/>
</dbReference>
<dbReference type="SUPFAM" id="SSF56672">
    <property type="entry name" value="DNA/RNA polymerases"/>
    <property type="match status" value="1"/>
</dbReference>
<dbReference type="PROSITE" id="PS50173">
    <property type="entry name" value="UMUC"/>
    <property type="match status" value="1"/>
</dbReference>
<dbReference type="FunFam" id="3.40.1170.60:FF:000012">
    <property type="entry name" value="Putative DNA-directed polymerase kappa"/>
    <property type="match status" value="1"/>
</dbReference>
<dbReference type="Proteomes" id="UP000750711">
    <property type="component" value="Unassembled WGS sequence"/>
</dbReference>